<keyword evidence="1" id="KW-0812">Transmembrane</keyword>
<dbReference type="EMBL" id="NBAG03000210">
    <property type="protein sequence ID" value="PNI87314.1"/>
    <property type="molecule type" value="Genomic_DNA"/>
</dbReference>
<protein>
    <submittedName>
        <fullName evidence="2">SOGA3 isoform 4</fullName>
    </submittedName>
</protein>
<sequence>LFGLMDEEDDGSRIREHELLYRINAQMKAFRKELQTFIDRLEVPKSADDRGAEEPISVSQMFQPIILLILILVLFSSLSYTTIFKLVFLFTLFFVL</sequence>
<keyword evidence="1" id="KW-0472">Membrane</keyword>
<evidence type="ECO:0000256" key="1">
    <source>
        <dbReference type="SAM" id="Phobius"/>
    </source>
</evidence>
<organism evidence="2 3">
    <name type="scientific">Pan troglodytes</name>
    <name type="common">Chimpanzee</name>
    <dbReference type="NCBI Taxonomy" id="9598"/>
    <lineage>
        <taxon>Eukaryota</taxon>
        <taxon>Metazoa</taxon>
        <taxon>Chordata</taxon>
        <taxon>Craniata</taxon>
        <taxon>Vertebrata</taxon>
        <taxon>Euteleostomi</taxon>
        <taxon>Mammalia</taxon>
        <taxon>Eutheria</taxon>
        <taxon>Euarchontoglires</taxon>
        <taxon>Primates</taxon>
        <taxon>Haplorrhini</taxon>
        <taxon>Catarrhini</taxon>
        <taxon>Hominidae</taxon>
        <taxon>Pan</taxon>
    </lineage>
</organism>
<dbReference type="AlphaFoldDB" id="A0A2J8PTH1"/>
<feature type="non-terminal residue" evidence="2">
    <location>
        <position position="1"/>
    </location>
</feature>
<evidence type="ECO:0000313" key="3">
    <source>
        <dbReference type="Proteomes" id="UP000236370"/>
    </source>
</evidence>
<feature type="transmembrane region" description="Helical" evidence="1">
    <location>
        <begin position="65"/>
        <end position="95"/>
    </location>
</feature>
<comment type="caution">
    <text evidence="2">The sequence shown here is derived from an EMBL/GenBank/DDBJ whole genome shotgun (WGS) entry which is preliminary data.</text>
</comment>
<accession>A0A2J8PTH1</accession>
<evidence type="ECO:0000313" key="2">
    <source>
        <dbReference type="EMBL" id="PNI87314.1"/>
    </source>
</evidence>
<reference evidence="2 3" key="1">
    <citation type="submission" date="2017-12" db="EMBL/GenBank/DDBJ databases">
        <title>High-resolution comparative analysis of great ape genomes.</title>
        <authorList>
            <person name="Pollen A."/>
            <person name="Hastie A."/>
            <person name="Hormozdiari F."/>
            <person name="Dougherty M."/>
            <person name="Liu R."/>
            <person name="Chaisson M."/>
            <person name="Hoppe E."/>
            <person name="Hill C."/>
            <person name="Pang A."/>
            <person name="Hillier L."/>
            <person name="Baker C."/>
            <person name="Armstrong J."/>
            <person name="Shendure J."/>
            <person name="Paten B."/>
            <person name="Wilson R."/>
            <person name="Chao H."/>
            <person name="Schneider V."/>
            <person name="Ventura M."/>
            <person name="Kronenberg Z."/>
            <person name="Murali S."/>
            <person name="Gordon D."/>
            <person name="Cantsilieris S."/>
            <person name="Munson K."/>
            <person name="Nelson B."/>
            <person name="Raja A."/>
            <person name="Underwood J."/>
            <person name="Diekhans M."/>
            <person name="Fiddes I."/>
            <person name="Haussler D."/>
            <person name="Eichler E."/>
        </authorList>
    </citation>
    <scope>NUCLEOTIDE SEQUENCE [LARGE SCALE GENOMIC DNA]</scope>
    <source>
        <strain evidence="2">Yerkes chimp pedigree #C0471</strain>
    </source>
</reference>
<gene>
    <name evidence="2" type="ORF">CK820_G0000338</name>
</gene>
<dbReference type="Proteomes" id="UP000236370">
    <property type="component" value="Unassembled WGS sequence"/>
</dbReference>
<keyword evidence="1" id="KW-1133">Transmembrane helix</keyword>
<proteinExistence type="predicted"/>
<name>A0A2J8PTH1_PANTR</name>